<dbReference type="GO" id="GO:0016491">
    <property type="term" value="F:oxidoreductase activity"/>
    <property type="evidence" value="ECO:0007669"/>
    <property type="project" value="UniProtKB-KW"/>
</dbReference>
<dbReference type="EC" id="1.2.1.-" evidence="6"/>
<evidence type="ECO:0000313" key="7">
    <source>
        <dbReference type="Proteomes" id="UP001447008"/>
    </source>
</evidence>
<organism evidence="6 7">
    <name type="scientific">Pseudoalteromonas qingdaonensis</name>
    <dbReference type="NCBI Taxonomy" id="3131913"/>
    <lineage>
        <taxon>Bacteria</taxon>
        <taxon>Pseudomonadati</taxon>
        <taxon>Pseudomonadota</taxon>
        <taxon>Gammaproteobacteria</taxon>
        <taxon>Alteromonadales</taxon>
        <taxon>Pseudoalteromonadaceae</taxon>
        <taxon>Pseudoalteromonas</taxon>
    </lineage>
</organism>
<dbReference type="InterPro" id="IPR016163">
    <property type="entry name" value="Ald_DH_C"/>
</dbReference>
<comment type="similarity">
    <text evidence="1 4">Belongs to the aldehyde dehydrogenase family.</text>
</comment>
<dbReference type="Pfam" id="PF00171">
    <property type="entry name" value="Aldedh"/>
    <property type="match status" value="1"/>
</dbReference>
<sequence>MSTALLFTQSFIDGQWLKGEGEFDVINPADNSVLTSVSRVTAAQVEQAIGAAERAFISLKNTSCEHRAQVLERWYDLVMANQQALAELMTKEQGKPLAEALGEVKYGADYIKWYAEQARRSYGELIPASNDKHRISVIKQGIGVVAGITPWNFPIAMITRKVAPAYAAGCSFILKPSEHTPLSALALAHLAHEAGFEAGAFNVLLSDRAKEVGEQLCASEVVRKFTFTGSTAVGRQLLAQCAPTIKRTSMELGGNAPLLVFASADLDKAADGIIASKFRNAGQTCVCVNRVLVDERVAEALTAKLAERVQALRVGDGFSAGVDIGPLIYPGAKDKVLQLVEDALEQGAKQVNQAASLDGNYVAPLLLTNVNAEMRISQEEIFGPVLTVATFSDEAEAIAQANAVPYGLAAYFYSQDISQIYRVGEALEYGMVGINEGLISNPVAPFGGVKQSGLGREGGHQGLDEYLEEKYLCLNIG</sequence>
<dbReference type="PROSITE" id="PS00687">
    <property type="entry name" value="ALDEHYDE_DEHYDR_GLU"/>
    <property type="match status" value="1"/>
</dbReference>
<dbReference type="PROSITE" id="PS00070">
    <property type="entry name" value="ALDEHYDE_DEHYDR_CYS"/>
    <property type="match status" value="1"/>
</dbReference>
<gene>
    <name evidence="6" type="ORF">WCN91_09020</name>
</gene>
<protein>
    <submittedName>
        <fullName evidence="6">NAD-dependent succinate-semialdehyde dehydrogenase</fullName>
        <ecNumber evidence="6">1.2.1.-</ecNumber>
    </submittedName>
</protein>
<reference evidence="6 7" key="1">
    <citation type="submission" date="2024-03" db="EMBL/GenBank/DDBJ databases">
        <title>Pseudoalteromonas qingdaonensis sp. nov., isolated from the intestines of marine benthic organisms.</title>
        <authorList>
            <person name="Lin X."/>
            <person name="Fang S."/>
            <person name="Hu X."/>
        </authorList>
    </citation>
    <scope>NUCLEOTIDE SEQUENCE [LARGE SCALE GENOMIC DNA]</scope>
    <source>
        <strain evidence="6 7">YIC-827</strain>
    </source>
</reference>
<evidence type="ECO:0000313" key="6">
    <source>
        <dbReference type="EMBL" id="MEM0515550.1"/>
    </source>
</evidence>
<dbReference type="Gene3D" id="3.40.605.10">
    <property type="entry name" value="Aldehyde Dehydrogenase, Chain A, domain 1"/>
    <property type="match status" value="1"/>
</dbReference>
<dbReference type="CDD" id="cd07103">
    <property type="entry name" value="ALDH_F5_SSADH_GabD"/>
    <property type="match status" value="1"/>
</dbReference>
<dbReference type="InterPro" id="IPR050740">
    <property type="entry name" value="Aldehyde_DH_Superfamily"/>
</dbReference>
<comment type="caution">
    <text evidence="6">The sequence shown here is derived from an EMBL/GenBank/DDBJ whole genome shotgun (WGS) entry which is preliminary data.</text>
</comment>
<dbReference type="SUPFAM" id="SSF53720">
    <property type="entry name" value="ALDH-like"/>
    <property type="match status" value="1"/>
</dbReference>
<evidence type="ECO:0000259" key="5">
    <source>
        <dbReference type="Pfam" id="PF00171"/>
    </source>
</evidence>
<proteinExistence type="inferred from homology"/>
<dbReference type="InterPro" id="IPR016160">
    <property type="entry name" value="Ald_DH_CS_CYS"/>
</dbReference>
<dbReference type="EMBL" id="JBCGCU010000008">
    <property type="protein sequence ID" value="MEM0515550.1"/>
    <property type="molecule type" value="Genomic_DNA"/>
</dbReference>
<dbReference type="InterPro" id="IPR015590">
    <property type="entry name" value="Aldehyde_DH_dom"/>
</dbReference>
<feature type="active site" evidence="3">
    <location>
        <position position="251"/>
    </location>
</feature>
<evidence type="ECO:0000256" key="1">
    <source>
        <dbReference type="ARBA" id="ARBA00009986"/>
    </source>
</evidence>
<evidence type="ECO:0000256" key="3">
    <source>
        <dbReference type="PROSITE-ProRule" id="PRU10007"/>
    </source>
</evidence>
<accession>A0ABU9MWA0</accession>
<name>A0ABU9MWA0_9GAMM</name>
<dbReference type="InterPro" id="IPR029510">
    <property type="entry name" value="Ald_DH_CS_GLU"/>
</dbReference>
<dbReference type="Proteomes" id="UP001447008">
    <property type="component" value="Unassembled WGS sequence"/>
</dbReference>
<evidence type="ECO:0000256" key="2">
    <source>
        <dbReference type="ARBA" id="ARBA00023002"/>
    </source>
</evidence>
<dbReference type="PANTHER" id="PTHR43353:SF5">
    <property type="entry name" value="SUCCINATE-SEMIALDEHYDE DEHYDROGENASE, MITOCHONDRIAL"/>
    <property type="match status" value="1"/>
</dbReference>
<dbReference type="PANTHER" id="PTHR43353">
    <property type="entry name" value="SUCCINATE-SEMIALDEHYDE DEHYDROGENASE, MITOCHONDRIAL"/>
    <property type="match status" value="1"/>
</dbReference>
<feature type="domain" description="Aldehyde dehydrogenase" evidence="5">
    <location>
        <begin position="16"/>
        <end position="470"/>
    </location>
</feature>
<keyword evidence="2 4" id="KW-0560">Oxidoreductase</keyword>
<dbReference type="InterPro" id="IPR016161">
    <property type="entry name" value="Ald_DH/histidinol_DH"/>
</dbReference>
<dbReference type="RefSeq" id="WP_342678284.1">
    <property type="nucleotide sequence ID" value="NZ_JBCGCU010000008.1"/>
</dbReference>
<keyword evidence="7" id="KW-1185">Reference proteome</keyword>
<dbReference type="InterPro" id="IPR016162">
    <property type="entry name" value="Ald_DH_N"/>
</dbReference>
<evidence type="ECO:0000256" key="4">
    <source>
        <dbReference type="RuleBase" id="RU003345"/>
    </source>
</evidence>
<dbReference type="Gene3D" id="3.40.309.10">
    <property type="entry name" value="Aldehyde Dehydrogenase, Chain A, domain 2"/>
    <property type="match status" value="1"/>
</dbReference>